<dbReference type="EMBL" id="FWXZ01000002">
    <property type="protein sequence ID" value="SMC52997.1"/>
    <property type="molecule type" value="Genomic_DNA"/>
</dbReference>
<keyword evidence="2" id="KW-1185">Reference proteome</keyword>
<proteinExistence type="predicted"/>
<gene>
    <name evidence="1" type="ORF">SAMN06297397_1258</name>
</gene>
<evidence type="ECO:0000313" key="2">
    <source>
        <dbReference type="Proteomes" id="UP000192328"/>
    </source>
</evidence>
<organism evidence="1 2">
    <name type="scientific">Aristaeella lactis</name>
    <dbReference type="NCBI Taxonomy" id="3046383"/>
    <lineage>
        <taxon>Bacteria</taxon>
        <taxon>Bacillati</taxon>
        <taxon>Bacillota</taxon>
        <taxon>Clostridia</taxon>
        <taxon>Eubacteriales</taxon>
        <taxon>Aristaeellaceae</taxon>
        <taxon>Aristaeella</taxon>
    </lineage>
</organism>
<accession>A0AC61PK75</accession>
<comment type="caution">
    <text evidence="1">The sequence shown here is derived from an EMBL/GenBank/DDBJ whole genome shotgun (WGS) entry which is preliminary data.</text>
</comment>
<name>A0AC61PK75_9FIRM</name>
<dbReference type="Proteomes" id="UP000192328">
    <property type="component" value="Unassembled WGS sequence"/>
</dbReference>
<protein>
    <submittedName>
        <fullName evidence="1">Nitroreductase</fullName>
    </submittedName>
</protein>
<sequence length="186" mass="20741">MNRTNPMIALIMNRRSYRGQYKPDRVPREDLKTILETGLAAPSGCNKQTVSLIAVDDPEILKQINAVIDPPVCETAPAMICVLSQRINAFRDRCFATQDYSAAIENMLLAISSLGYGSCWFEGHITDEDRICDRIAEILNVPEGYELVCILPVGKMESAPNAPKKKPFAERAWFNGFGKETEDGKE</sequence>
<evidence type="ECO:0000313" key="1">
    <source>
        <dbReference type="EMBL" id="SMC52997.1"/>
    </source>
</evidence>
<reference evidence="1" key="1">
    <citation type="submission" date="2017-04" db="EMBL/GenBank/DDBJ databases">
        <authorList>
            <person name="Varghese N."/>
            <person name="Submissions S."/>
        </authorList>
    </citation>
    <scope>NUCLEOTIDE SEQUENCE</scope>
    <source>
        <strain evidence="1">WTE2008</strain>
    </source>
</reference>